<dbReference type="PROSITE" id="PS50103">
    <property type="entry name" value="ZF_C3H1"/>
    <property type="match status" value="1"/>
</dbReference>
<protein>
    <recommendedName>
        <fullName evidence="2">C3H1-type domain-containing protein</fullName>
    </recommendedName>
</protein>
<sequence>MHNCPVEAIGVVLREPRSRGTVVYVDYYSLEADEEWQLSFSLELFQSAAYNYNDATSILKASNQDSLPSVWLVRGIDENQISRRGLRTLRCEEFQAKEDIKITENQWVRIKAYLLAKRTEEKALCKFFKRCGKCKTDCNFRHYFITEAEQNWAQVSSMKRAATLSPGHYADNSKSCRHDIFAAWLVSTLGIVAKSNVVLDIAGGSAGSLSWALWRHGFETFIVDPRAKLGYSRRQRKEIQKYNAPPPTSLPIYFDHNFENKYHQLLTRTSLIVGLHSDEATEQIVDYAIKYGTRFAVVPCCVFPHLFPHRRISINQSEPLIQRPVLSNRDFEQYLISKHPQSIRIAHLNFQGRNAVIFRDHPSEPMPHHSIAVPVDSDHVAVAVKGDRWREEQVIKEKQRAATTHH</sequence>
<dbReference type="EMBL" id="HBIJ01020136">
    <property type="protein sequence ID" value="CAE0372392.1"/>
    <property type="molecule type" value="Transcribed_RNA"/>
</dbReference>
<keyword evidence="1" id="KW-0863">Zinc-finger</keyword>
<dbReference type="PANTHER" id="PTHR36971">
    <property type="entry name" value="UNNAMED PRODUCT"/>
    <property type="match status" value="1"/>
</dbReference>
<reference evidence="3" key="1">
    <citation type="submission" date="2021-01" db="EMBL/GenBank/DDBJ databases">
        <authorList>
            <person name="Corre E."/>
            <person name="Pelletier E."/>
            <person name="Niang G."/>
            <person name="Scheremetjew M."/>
            <person name="Finn R."/>
            <person name="Kale V."/>
            <person name="Holt S."/>
            <person name="Cochrane G."/>
            <person name="Meng A."/>
            <person name="Brown T."/>
            <person name="Cohen L."/>
        </authorList>
    </citation>
    <scope>NUCLEOTIDE SEQUENCE</scope>
    <source>
        <strain evidence="3">CCMP1510</strain>
    </source>
</reference>
<accession>A0A7S3K1X7</accession>
<dbReference type="InterPro" id="IPR000571">
    <property type="entry name" value="Znf_CCCH"/>
</dbReference>
<name>A0A7S3K1X7_9STRA</name>
<proteinExistence type="predicted"/>
<dbReference type="AlphaFoldDB" id="A0A7S3K1X7"/>
<dbReference type="PANTHER" id="PTHR36971:SF3">
    <property type="entry name" value="C3H1-TYPE DOMAIN-CONTAINING PROTEIN"/>
    <property type="match status" value="1"/>
</dbReference>
<dbReference type="GO" id="GO:0008270">
    <property type="term" value="F:zinc ion binding"/>
    <property type="evidence" value="ECO:0007669"/>
    <property type="project" value="UniProtKB-KW"/>
</dbReference>
<feature type="zinc finger region" description="C3H1-type" evidence="1">
    <location>
        <begin position="119"/>
        <end position="145"/>
    </location>
</feature>
<feature type="domain" description="C3H1-type" evidence="2">
    <location>
        <begin position="119"/>
        <end position="145"/>
    </location>
</feature>
<evidence type="ECO:0000256" key="1">
    <source>
        <dbReference type="PROSITE-ProRule" id="PRU00723"/>
    </source>
</evidence>
<evidence type="ECO:0000313" key="3">
    <source>
        <dbReference type="EMBL" id="CAE0372392.1"/>
    </source>
</evidence>
<gene>
    <name evidence="3" type="ORF">ALAG00032_LOCUS13176</name>
</gene>
<keyword evidence="1" id="KW-0862">Zinc</keyword>
<organism evidence="3">
    <name type="scientific">Aureoumbra lagunensis</name>
    <dbReference type="NCBI Taxonomy" id="44058"/>
    <lineage>
        <taxon>Eukaryota</taxon>
        <taxon>Sar</taxon>
        <taxon>Stramenopiles</taxon>
        <taxon>Ochrophyta</taxon>
        <taxon>Pelagophyceae</taxon>
        <taxon>Pelagomonadales</taxon>
        <taxon>Aureoumbra</taxon>
    </lineage>
</organism>
<evidence type="ECO:0000259" key="2">
    <source>
        <dbReference type="PROSITE" id="PS50103"/>
    </source>
</evidence>
<keyword evidence="1" id="KW-0479">Metal-binding</keyword>